<proteinExistence type="predicted"/>
<dbReference type="PANTHER" id="PTHR45586:SF1">
    <property type="entry name" value="LIPOPOLYSACCHARIDE ASSEMBLY PROTEIN B"/>
    <property type="match status" value="1"/>
</dbReference>
<comment type="caution">
    <text evidence="4">The sequence shown here is derived from an EMBL/GenBank/DDBJ whole genome shotgun (WGS) entry which is preliminary data.</text>
</comment>
<evidence type="ECO:0000313" key="5">
    <source>
        <dbReference type="Proteomes" id="UP000281915"/>
    </source>
</evidence>
<dbReference type="Proteomes" id="UP000281915">
    <property type="component" value="Unassembled WGS sequence"/>
</dbReference>
<dbReference type="EMBL" id="RHHT01000002">
    <property type="protein sequence ID" value="RNB86376.1"/>
    <property type="molecule type" value="Genomic_DNA"/>
</dbReference>
<dbReference type="PROSITE" id="PS50293">
    <property type="entry name" value="TPR_REGION"/>
    <property type="match status" value="1"/>
</dbReference>
<dbReference type="AlphaFoldDB" id="A0A3M8DEA7"/>
<gene>
    <name evidence="4" type="ORF">EDM58_02205</name>
</gene>
<dbReference type="SUPFAM" id="SSF48452">
    <property type="entry name" value="TPR-like"/>
    <property type="match status" value="1"/>
</dbReference>
<reference evidence="4 5" key="1">
    <citation type="submission" date="2018-10" db="EMBL/GenBank/DDBJ databases">
        <title>Phylogenomics of Brevibacillus.</title>
        <authorList>
            <person name="Dunlap C."/>
        </authorList>
    </citation>
    <scope>NUCLEOTIDE SEQUENCE [LARGE SCALE GENOMIC DNA]</scope>
    <source>
        <strain evidence="4 5">JCM 15085</strain>
    </source>
</reference>
<dbReference type="InterPro" id="IPR051012">
    <property type="entry name" value="CellSynth/LPSAsmb/PSIAsmb"/>
</dbReference>
<evidence type="ECO:0000313" key="4">
    <source>
        <dbReference type="EMBL" id="RNB86376.1"/>
    </source>
</evidence>
<dbReference type="InterPro" id="IPR019734">
    <property type="entry name" value="TPR_rpt"/>
</dbReference>
<dbReference type="PANTHER" id="PTHR45586">
    <property type="entry name" value="TPR REPEAT-CONTAINING PROTEIN PA4667"/>
    <property type="match status" value="1"/>
</dbReference>
<evidence type="ECO:0000256" key="2">
    <source>
        <dbReference type="ARBA" id="ARBA00022803"/>
    </source>
</evidence>
<feature type="repeat" description="TPR" evidence="3">
    <location>
        <begin position="211"/>
        <end position="244"/>
    </location>
</feature>
<name>A0A3M8DEA7_9BACL</name>
<dbReference type="PROSITE" id="PS51257">
    <property type="entry name" value="PROKAR_LIPOPROTEIN"/>
    <property type="match status" value="1"/>
</dbReference>
<dbReference type="PROSITE" id="PS50005">
    <property type="entry name" value="TPR"/>
    <property type="match status" value="1"/>
</dbReference>
<evidence type="ECO:0000256" key="1">
    <source>
        <dbReference type="ARBA" id="ARBA00022737"/>
    </source>
</evidence>
<organism evidence="4 5">
    <name type="scientific">Brevibacillus panacihumi</name>
    <dbReference type="NCBI Taxonomy" id="497735"/>
    <lineage>
        <taxon>Bacteria</taxon>
        <taxon>Bacillati</taxon>
        <taxon>Bacillota</taxon>
        <taxon>Bacilli</taxon>
        <taxon>Bacillales</taxon>
        <taxon>Paenibacillaceae</taxon>
        <taxon>Brevibacillus</taxon>
    </lineage>
</organism>
<dbReference type="InterPro" id="IPR011990">
    <property type="entry name" value="TPR-like_helical_dom_sf"/>
</dbReference>
<sequence>MRRVTLTFLILAIIATIVGCSPKGDPKETLEKYYTRIINEEYNFAYAYLSEADKKVTKRDDFILFMELDADITRLNKVEITQVEKKGDTVVFDVVENRHDYMDEKDKDTTVKRTVVAEDGEWKVKAEGDYAALIVDRQAKIGAMYLNGSAGKALDPAKAAARFEDVLKRDPSFYPANYGLAASYVKMKRYEDAIPLATKYVESAADNKEKSNGMNLIGICYEATGNKEKAKEAFQKAVELNPENQLAQKNLSRFK</sequence>
<dbReference type="Gene3D" id="1.25.40.10">
    <property type="entry name" value="Tetratricopeptide repeat domain"/>
    <property type="match status" value="1"/>
</dbReference>
<dbReference type="Pfam" id="PF13424">
    <property type="entry name" value="TPR_12"/>
    <property type="match status" value="1"/>
</dbReference>
<keyword evidence="1" id="KW-0677">Repeat</keyword>
<protein>
    <submittedName>
        <fullName evidence="4">Tetratricopeptide repeat protein</fullName>
    </submittedName>
</protein>
<dbReference type="RefSeq" id="WP_122911863.1">
    <property type="nucleotide sequence ID" value="NZ_RHHT01000002.1"/>
</dbReference>
<keyword evidence="2 3" id="KW-0802">TPR repeat</keyword>
<accession>A0A3M8DEA7</accession>
<evidence type="ECO:0000256" key="3">
    <source>
        <dbReference type="PROSITE-ProRule" id="PRU00339"/>
    </source>
</evidence>
<dbReference type="SMART" id="SM00028">
    <property type="entry name" value="TPR"/>
    <property type="match status" value="2"/>
</dbReference>